<organism evidence="2 3">
    <name type="scientific">Paraglomus occultum</name>
    <dbReference type="NCBI Taxonomy" id="144539"/>
    <lineage>
        <taxon>Eukaryota</taxon>
        <taxon>Fungi</taxon>
        <taxon>Fungi incertae sedis</taxon>
        <taxon>Mucoromycota</taxon>
        <taxon>Glomeromycotina</taxon>
        <taxon>Glomeromycetes</taxon>
        <taxon>Paraglomerales</taxon>
        <taxon>Paraglomeraceae</taxon>
        <taxon>Paraglomus</taxon>
    </lineage>
</organism>
<gene>
    <name evidence="2" type="ORF">POCULU_LOCUS11232</name>
</gene>
<evidence type="ECO:0000256" key="1">
    <source>
        <dbReference type="SAM" id="MobiDB-lite"/>
    </source>
</evidence>
<keyword evidence="3" id="KW-1185">Reference proteome</keyword>
<sequence length="45" mass="5164">HTDSNSQQASSSTHNRPFVAKRRSKATLDFILNDPEESEYKKSRV</sequence>
<accession>A0A9N9EL16</accession>
<feature type="compositionally biased region" description="Polar residues" evidence="1">
    <location>
        <begin position="1"/>
        <end position="15"/>
    </location>
</feature>
<name>A0A9N9EL16_9GLOM</name>
<feature type="region of interest" description="Disordered" evidence="1">
    <location>
        <begin position="1"/>
        <end position="27"/>
    </location>
</feature>
<proteinExistence type="predicted"/>
<comment type="caution">
    <text evidence="2">The sequence shown here is derived from an EMBL/GenBank/DDBJ whole genome shotgun (WGS) entry which is preliminary data.</text>
</comment>
<evidence type="ECO:0000313" key="2">
    <source>
        <dbReference type="EMBL" id="CAG8675983.1"/>
    </source>
</evidence>
<protein>
    <submittedName>
        <fullName evidence="2">9134_t:CDS:1</fullName>
    </submittedName>
</protein>
<dbReference type="EMBL" id="CAJVPJ010007521">
    <property type="protein sequence ID" value="CAG8675983.1"/>
    <property type="molecule type" value="Genomic_DNA"/>
</dbReference>
<feature type="non-terminal residue" evidence="2">
    <location>
        <position position="1"/>
    </location>
</feature>
<evidence type="ECO:0000313" key="3">
    <source>
        <dbReference type="Proteomes" id="UP000789572"/>
    </source>
</evidence>
<reference evidence="2" key="1">
    <citation type="submission" date="2021-06" db="EMBL/GenBank/DDBJ databases">
        <authorList>
            <person name="Kallberg Y."/>
            <person name="Tangrot J."/>
            <person name="Rosling A."/>
        </authorList>
    </citation>
    <scope>NUCLEOTIDE SEQUENCE</scope>
    <source>
        <strain evidence="2">IA702</strain>
    </source>
</reference>
<dbReference type="AlphaFoldDB" id="A0A9N9EL16"/>
<dbReference type="Proteomes" id="UP000789572">
    <property type="component" value="Unassembled WGS sequence"/>
</dbReference>